<keyword evidence="1" id="KW-0812">Transmembrane</keyword>
<dbReference type="OrthoDB" id="9804152at2"/>
<dbReference type="InterPro" id="IPR023353">
    <property type="entry name" value="LemA-like_dom_sf"/>
</dbReference>
<organism evidence="2 3">
    <name type="scientific">Pseudacidovorax intermedius</name>
    <dbReference type="NCBI Taxonomy" id="433924"/>
    <lineage>
        <taxon>Bacteria</taxon>
        <taxon>Pseudomonadati</taxon>
        <taxon>Pseudomonadota</taxon>
        <taxon>Betaproteobacteria</taxon>
        <taxon>Burkholderiales</taxon>
        <taxon>Comamonadaceae</taxon>
        <taxon>Pseudacidovorax</taxon>
    </lineage>
</organism>
<evidence type="ECO:0000313" key="2">
    <source>
        <dbReference type="EMBL" id="KTT16266.1"/>
    </source>
</evidence>
<evidence type="ECO:0008006" key="4">
    <source>
        <dbReference type="Google" id="ProtNLM"/>
    </source>
</evidence>
<protein>
    <recommendedName>
        <fullName evidence="4">LemA protein</fullName>
    </recommendedName>
</protein>
<reference evidence="2 3" key="1">
    <citation type="journal article" date="2016" name="Front. Microbiol.">
        <title>Genomic Resource of Rice Seed Associated Bacteria.</title>
        <authorList>
            <person name="Midha S."/>
            <person name="Bansal K."/>
            <person name="Sharma S."/>
            <person name="Kumar N."/>
            <person name="Patil P.P."/>
            <person name="Chaudhry V."/>
            <person name="Patil P.B."/>
        </authorList>
    </citation>
    <scope>NUCLEOTIDE SEQUENCE [LARGE SCALE GENOMIC DNA]</scope>
    <source>
        <strain evidence="2 3">NS331</strain>
    </source>
</reference>
<evidence type="ECO:0000256" key="1">
    <source>
        <dbReference type="SAM" id="Phobius"/>
    </source>
</evidence>
<dbReference type="SUPFAM" id="SSF140478">
    <property type="entry name" value="LemA-like"/>
    <property type="match status" value="1"/>
</dbReference>
<dbReference type="Proteomes" id="UP000072741">
    <property type="component" value="Unassembled WGS sequence"/>
</dbReference>
<dbReference type="RefSeq" id="WP_058643476.1">
    <property type="nucleotide sequence ID" value="NZ_LDSL01000128.1"/>
</dbReference>
<dbReference type="AlphaFoldDB" id="A0A147GPI8"/>
<sequence length="184" mass="19424">MNGWIGSLTSWGLIAIGVFWYVGAHNRLVRLRAAATQAYGQLDAALMAQVQHVQAMLADTPPPADEVRRGLDTALRGACGQLAASLGAARVRPLHAPTMATVGAAVRAWVAAWHRHSQQPGQDMPALRPGDLLAGTAWPLPASAIEVALPQFNAAVAQYNAAVTQFPAVIVAWLARFRVGAPLV</sequence>
<dbReference type="Gene3D" id="1.20.1440.20">
    <property type="entry name" value="LemA-like domain"/>
    <property type="match status" value="1"/>
</dbReference>
<proteinExistence type="predicted"/>
<comment type="caution">
    <text evidence="2">The sequence shown here is derived from an EMBL/GenBank/DDBJ whole genome shotgun (WGS) entry which is preliminary data.</text>
</comment>
<name>A0A147GPI8_9BURK</name>
<keyword evidence="1" id="KW-1133">Transmembrane helix</keyword>
<evidence type="ECO:0000313" key="3">
    <source>
        <dbReference type="Proteomes" id="UP000072741"/>
    </source>
</evidence>
<dbReference type="EMBL" id="LDSL01000128">
    <property type="protein sequence ID" value="KTT16266.1"/>
    <property type="molecule type" value="Genomic_DNA"/>
</dbReference>
<accession>A0A147GPI8</accession>
<keyword evidence="3" id="KW-1185">Reference proteome</keyword>
<keyword evidence="1" id="KW-0472">Membrane</keyword>
<feature type="transmembrane region" description="Helical" evidence="1">
    <location>
        <begin position="6"/>
        <end position="23"/>
    </location>
</feature>
<gene>
    <name evidence="2" type="ORF">NS331_18800</name>
</gene>